<evidence type="ECO:0000256" key="5">
    <source>
        <dbReference type="ARBA" id="ARBA00022483"/>
    </source>
</evidence>
<dbReference type="AlphaFoldDB" id="A0A066VH46"/>
<keyword evidence="6" id="KW-0653">Protein transport</keyword>
<dbReference type="Proteomes" id="UP000027361">
    <property type="component" value="Unassembled WGS sequence"/>
</dbReference>
<keyword evidence="4" id="KW-0813">Transport</keyword>
<evidence type="ECO:0000256" key="1">
    <source>
        <dbReference type="ARBA" id="ARBA00004398"/>
    </source>
</evidence>
<protein>
    <recommendedName>
        <fullName evidence="3">Exocyst complex component EXO84</fullName>
    </recommendedName>
</protein>
<dbReference type="SUPFAM" id="SSF50729">
    <property type="entry name" value="PH domain-like"/>
    <property type="match status" value="1"/>
</dbReference>
<sequence>MSRSLRTRPQTLYQQNESVDDQGRLLAVSSTGGMPDAQYGAQNAAQRNISKSAARSSGNEGSNAPALAPSGPRSKVSSNLKKRLSMRYKDGADPLQGHIYRMATASDVPQVPSIPTTFLHHGKGGTPLAPHQEDMMNAAMSIPGFSLGQGHRFLPVVGATVEQGGVKVSTDPAPFGGPPSGALLVSSQRNFHPVDPQHVPGQFSRAHATSSAGGDAAGADLHFIGSERFDPQTYLRALAADNGPDTDGSVQQGRDALLKLKEHAKADLRRQVFANYGDFISISKEVAGLENDTLELKELLREWAALPASLDSNESLMQHSGGIGSVGALSAGFTSLSSAAVGSRLSARNSIQDLSQVYKAQIQALWENVEGSQRFVSHAPGRHLIAEAPNFIEMNSATYRPKQPVSLLLLDDLLLVATRKRKQMSTKVQLSADRCFNLGEIVVIDLKDASDLSNAIKIKRGKEVYVYRTERLEEKKSLLSSFRRVAEELAVKRRQQANESSNKIRDSLSGQDLDDQDPDNMQACEKRVFEWSDELAVSIALRQWEEAVSLVEKGNEMLAACAKGDLLHAQIGARLQQHATSLKAALCLALSSPVLKKASVVRFVSYMLRLDQGETARELFLNSRSELLKRRCRQIRFEGDVGLYISELALVHFTIVKNTSEWYMSAFKDNRMASGFIKWATAQIGLYADTFRKQVYDADHGADKDPRVVAEAVEISQRSASQLKEVGLDFGFLLE</sequence>
<evidence type="ECO:0000256" key="3">
    <source>
        <dbReference type="ARBA" id="ARBA00021269"/>
    </source>
</evidence>
<dbReference type="Gene3D" id="1.20.58.1210">
    <property type="entry name" value="Exo84p, N-terminal helical domain"/>
    <property type="match status" value="1"/>
</dbReference>
<dbReference type="InterPro" id="IPR042560">
    <property type="entry name" value="Exo84_C_2"/>
</dbReference>
<name>A0A066VH46_TILAU</name>
<dbReference type="InParanoid" id="A0A066VH46"/>
<comment type="subcellular location">
    <subcellularLocation>
        <location evidence="1">Cytoplasmic vesicle</location>
        <location evidence="1">Secretory vesicle</location>
    </subcellularLocation>
</comment>
<dbReference type="GO" id="GO:0006893">
    <property type="term" value="P:Golgi to plasma membrane transport"/>
    <property type="evidence" value="ECO:0007669"/>
    <property type="project" value="TreeGrafter"/>
</dbReference>
<gene>
    <name evidence="9" type="ORF">K437DRAFT_259527</name>
</gene>
<dbReference type="FunCoup" id="A0A066VH46">
    <property type="interactions" value="25"/>
</dbReference>
<dbReference type="GO" id="GO:0030133">
    <property type="term" value="C:transport vesicle"/>
    <property type="evidence" value="ECO:0007669"/>
    <property type="project" value="UniProtKB-SubCell"/>
</dbReference>
<dbReference type="InterPro" id="IPR042561">
    <property type="entry name" value="Exo84_C_1"/>
</dbReference>
<dbReference type="InterPro" id="IPR016159">
    <property type="entry name" value="Cullin_repeat-like_dom_sf"/>
</dbReference>
<dbReference type="RefSeq" id="XP_013240597.1">
    <property type="nucleotide sequence ID" value="XM_013385143.1"/>
</dbReference>
<dbReference type="Pfam" id="PF25345">
    <property type="entry name" value="PH_EXO84"/>
    <property type="match status" value="1"/>
</dbReference>
<dbReference type="GeneID" id="25265302"/>
<dbReference type="PANTHER" id="PTHR21426:SF12">
    <property type="entry name" value="EXOCYST COMPLEX COMPONENT 8"/>
    <property type="match status" value="1"/>
</dbReference>
<dbReference type="GO" id="GO:0015031">
    <property type="term" value="P:protein transport"/>
    <property type="evidence" value="ECO:0007669"/>
    <property type="project" value="UniProtKB-KW"/>
</dbReference>
<dbReference type="OrthoDB" id="642193at2759"/>
<dbReference type="HOGENOM" id="CLU_012488_1_1_1"/>
<dbReference type="OMA" id="AAWLPNR"/>
<dbReference type="GO" id="GO:0000145">
    <property type="term" value="C:exocyst"/>
    <property type="evidence" value="ECO:0007669"/>
    <property type="project" value="InterPro"/>
</dbReference>
<evidence type="ECO:0000256" key="7">
    <source>
        <dbReference type="SAM" id="MobiDB-lite"/>
    </source>
</evidence>
<feature type="compositionally biased region" description="Polar residues" evidence="7">
    <location>
        <begin position="40"/>
        <end position="62"/>
    </location>
</feature>
<evidence type="ECO:0000256" key="4">
    <source>
        <dbReference type="ARBA" id="ARBA00022448"/>
    </source>
</evidence>
<feature type="region of interest" description="Disordered" evidence="7">
    <location>
        <begin position="1"/>
        <end position="78"/>
    </location>
</feature>
<dbReference type="STRING" id="1037660.A0A066VH46"/>
<evidence type="ECO:0000256" key="6">
    <source>
        <dbReference type="ARBA" id="ARBA00022927"/>
    </source>
</evidence>
<dbReference type="Pfam" id="PF08700">
    <property type="entry name" value="VPS51_Exo84_N"/>
    <property type="match status" value="1"/>
</dbReference>
<dbReference type="InterPro" id="IPR033961">
    <property type="entry name" value="Exo84"/>
</dbReference>
<organism evidence="9 10">
    <name type="scientific">Tilletiaria anomala (strain ATCC 24038 / CBS 436.72 / UBC 951)</name>
    <dbReference type="NCBI Taxonomy" id="1037660"/>
    <lineage>
        <taxon>Eukaryota</taxon>
        <taxon>Fungi</taxon>
        <taxon>Dikarya</taxon>
        <taxon>Basidiomycota</taxon>
        <taxon>Ustilaginomycotina</taxon>
        <taxon>Exobasidiomycetes</taxon>
        <taxon>Georgefischeriales</taxon>
        <taxon>Tilletiariaceae</taxon>
        <taxon>Tilletiaria</taxon>
    </lineage>
</organism>
<keyword evidence="10" id="KW-1185">Reference proteome</keyword>
<dbReference type="Gene3D" id="1.20.58.1220">
    <property type="entry name" value="Exo84p, C-terminal helical domain"/>
    <property type="match status" value="1"/>
</dbReference>
<dbReference type="PANTHER" id="PTHR21426">
    <property type="entry name" value="EXOCYST COMPLEX COMPONENT 8"/>
    <property type="match status" value="1"/>
</dbReference>
<comment type="caution">
    <text evidence="9">The sequence shown here is derived from an EMBL/GenBank/DDBJ whole genome shotgun (WGS) entry which is preliminary data.</text>
</comment>
<accession>A0A066VH46</accession>
<dbReference type="Gene3D" id="2.30.29.30">
    <property type="entry name" value="Pleckstrin-homology domain (PH domain)/Phosphotyrosine-binding domain (PTB)"/>
    <property type="match status" value="1"/>
</dbReference>
<dbReference type="SUPFAM" id="SSF74788">
    <property type="entry name" value="Cullin repeat-like"/>
    <property type="match status" value="1"/>
</dbReference>
<dbReference type="GO" id="GO:0006887">
    <property type="term" value="P:exocytosis"/>
    <property type="evidence" value="ECO:0007669"/>
    <property type="project" value="UniProtKB-KW"/>
</dbReference>
<reference evidence="9 10" key="1">
    <citation type="submission" date="2014-05" db="EMBL/GenBank/DDBJ databases">
        <title>Draft genome sequence of a rare smut relative, Tilletiaria anomala UBC 951.</title>
        <authorList>
            <consortium name="DOE Joint Genome Institute"/>
            <person name="Toome M."/>
            <person name="Kuo A."/>
            <person name="Henrissat B."/>
            <person name="Lipzen A."/>
            <person name="Tritt A."/>
            <person name="Yoshinaga Y."/>
            <person name="Zane M."/>
            <person name="Barry K."/>
            <person name="Grigoriev I.V."/>
            <person name="Spatafora J.W."/>
            <person name="Aimea M.C."/>
        </authorList>
    </citation>
    <scope>NUCLEOTIDE SEQUENCE [LARGE SCALE GENOMIC DNA]</scope>
    <source>
        <strain evidence="9 10">UBC 951</strain>
    </source>
</reference>
<dbReference type="InterPro" id="IPR032403">
    <property type="entry name" value="Exo84_C"/>
</dbReference>
<evidence type="ECO:0000313" key="10">
    <source>
        <dbReference type="Proteomes" id="UP000027361"/>
    </source>
</evidence>
<evidence type="ECO:0000259" key="8">
    <source>
        <dbReference type="Pfam" id="PF16528"/>
    </source>
</evidence>
<keyword evidence="5" id="KW-0268">Exocytosis</keyword>
<evidence type="ECO:0000313" key="9">
    <source>
        <dbReference type="EMBL" id="KDN38089.1"/>
    </source>
</evidence>
<dbReference type="InterPro" id="IPR011993">
    <property type="entry name" value="PH-like_dom_sf"/>
</dbReference>
<feature type="region of interest" description="Disordered" evidence="7">
    <location>
        <begin position="496"/>
        <end position="518"/>
    </location>
</feature>
<dbReference type="Pfam" id="PF16528">
    <property type="entry name" value="Exo84_C"/>
    <property type="match status" value="1"/>
</dbReference>
<evidence type="ECO:0000256" key="2">
    <source>
        <dbReference type="ARBA" id="ARBA00007210"/>
    </source>
</evidence>
<dbReference type="EMBL" id="JMSN01000124">
    <property type="protein sequence ID" value="KDN38089.1"/>
    <property type="molecule type" value="Genomic_DNA"/>
</dbReference>
<proteinExistence type="inferred from homology"/>
<feature type="compositionally biased region" description="Polar residues" evidence="7">
    <location>
        <begin position="1"/>
        <end position="17"/>
    </location>
</feature>
<feature type="domain" description="Exocyst component Exo84 C-terminal" evidence="8">
    <location>
        <begin position="528"/>
        <end position="730"/>
    </location>
</feature>
<comment type="similarity">
    <text evidence="2">Belongs to the EXO84 family.</text>
</comment>